<dbReference type="Proteomes" id="UP000001556">
    <property type="component" value="Chromosome"/>
</dbReference>
<proteinExistence type="predicted"/>
<dbReference type="eggNOG" id="COG1943">
    <property type="taxonomic scope" value="Bacteria"/>
</dbReference>
<dbReference type="KEGG" id="drm:Dred_3009"/>
<evidence type="ECO:0008006" key="3">
    <source>
        <dbReference type="Google" id="ProtNLM"/>
    </source>
</evidence>
<evidence type="ECO:0000313" key="1">
    <source>
        <dbReference type="EMBL" id="ABO51512.1"/>
    </source>
</evidence>
<dbReference type="EMBL" id="CP000612">
    <property type="protein sequence ID" value="ABO51512.1"/>
    <property type="molecule type" value="Genomic_DNA"/>
</dbReference>
<gene>
    <name evidence="1" type="ordered locus">Dred_3009</name>
</gene>
<organism evidence="1 2">
    <name type="scientific">Desulforamulus reducens (strain ATCC BAA-1160 / DSM 100696 / MI-1)</name>
    <name type="common">Desulfotomaculum reducens</name>
    <dbReference type="NCBI Taxonomy" id="349161"/>
    <lineage>
        <taxon>Bacteria</taxon>
        <taxon>Bacillati</taxon>
        <taxon>Bacillota</taxon>
        <taxon>Clostridia</taxon>
        <taxon>Eubacteriales</taxon>
        <taxon>Peptococcaceae</taxon>
        <taxon>Desulforamulus</taxon>
    </lineage>
</organism>
<keyword evidence="2" id="KW-1185">Reference proteome</keyword>
<reference evidence="1 2" key="1">
    <citation type="submission" date="2007-03" db="EMBL/GenBank/DDBJ databases">
        <title>Complete sequence of Desulfotomaculum reducens MI-1.</title>
        <authorList>
            <consortium name="US DOE Joint Genome Institute"/>
            <person name="Copeland A."/>
            <person name="Lucas S."/>
            <person name="Lapidus A."/>
            <person name="Barry K."/>
            <person name="Detter J.C."/>
            <person name="Glavina del Rio T."/>
            <person name="Hammon N."/>
            <person name="Israni S."/>
            <person name="Dalin E."/>
            <person name="Tice H."/>
            <person name="Pitluck S."/>
            <person name="Sims D."/>
            <person name="Brettin T."/>
            <person name="Bruce D."/>
            <person name="Han C."/>
            <person name="Tapia R."/>
            <person name="Schmutz J."/>
            <person name="Larimer F."/>
            <person name="Land M."/>
            <person name="Hauser L."/>
            <person name="Kyrpides N."/>
            <person name="Kim E."/>
            <person name="Tebo B.M."/>
            <person name="Richardson P."/>
        </authorList>
    </citation>
    <scope>NUCLEOTIDE SEQUENCE [LARGE SCALE GENOMIC DNA]</scope>
    <source>
        <strain evidence="1 2">MI-1</strain>
    </source>
</reference>
<protein>
    <recommendedName>
        <fullName evidence="3">Transposase</fullName>
    </recommendedName>
</protein>
<dbReference type="HOGENOM" id="CLU_2286962_0_0_9"/>
<accession>A4J8V9</accession>
<name>A4J8V9_DESRM</name>
<dbReference type="AlphaFoldDB" id="A4J8V9"/>
<evidence type="ECO:0000313" key="2">
    <source>
        <dbReference type="Proteomes" id="UP000001556"/>
    </source>
</evidence>
<sequence length="101" mass="11869">MVVIVPRKNRIWYPGAVYHIMCRGNHRLNPVRANIEPRPDLYKWSSYNVYMGDHQDQLTTTEKILGCFSPPRVKNYRQFVEQPLKFINFTPKGDEVDGDSN</sequence>